<gene>
    <name evidence="6" type="ORF">K431DRAFT_322880</name>
</gene>
<evidence type="ECO:0000256" key="1">
    <source>
        <dbReference type="ARBA" id="ARBA00022741"/>
    </source>
</evidence>
<dbReference type="Proteomes" id="UP000799441">
    <property type="component" value="Unassembled WGS sequence"/>
</dbReference>
<dbReference type="GO" id="GO:0006281">
    <property type="term" value="P:DNA repair"/>
    <property type="evidence" value="ECO:0007669"/>
    <property type="project" value="TreeGrafter"/>
</dbReference>
<feature type="region of interest" description="Disordered" evidence="4">
    <location>
        <begin position="1"/>
        <end position="24"/>
    </location>
</feature>
<dbReference type="Gene3D" id="3.40.50.300">
    <property type="entry name" value="P-loop containing nucleotide triphosphate hydrolases"/>
    <property type="match status" value="2"/>
</dbReference>
<keyword evidence="2" id="KW-0378">Hydrolase</keyword>
<feature type="compositionally biased region" description="Basic and acidic residues" evidence="4">
    <location>
        <begin position="1"/>
        <end position="11"/>
    </location>
</feature>
<dbReference type="SUPFAM" id="SSF52540">
    <property type="entry name" value="P-loop containing nucleoside triphosphate hydrolases"/>
    <property type="match status" value="2"/>
</dbReference>
<dbReference type="InterPro" id="IPR027417">
    <property type="entry name" value="P-loop_NTPase"/>
</dbReference>
<feature type="domain" description="Helicase C-terminal" evidence="5">
    <location>
        <begin position="897"/>
        <end position="1056"/>
    </location>
</feature>
<dbReference type="GO" id="GO:0005524">
    <property type="term" value="F:ATP binding"/>
    <property type="evidence" value="ECO:0007669"/>
    <property type="project" value="UniProtKB-KW"/>
</dbReference>
<keyword evidence="3" id="KW-0067">ATP-binding</keyword>
<dbReference type="SMART" id="SM00487">
    <property type="entry name" value="DEXDc"/>
    <property type="match status" value="1"/>
</dbReference>
<dbReference type="InterPro" id="IPR050628">
    <property type="entry name" value="SNF2_RAD54_helicase_TF"/>
</dbReference>
<dbReference type="PANTHER" id="PTHR45626:SF51">
    <property type="entry name" value="SNF2-RELATED DOMAIN-CONTAINING PROTEIN"/>
    <property type="match status" value="1"/>
</dbReference>
<dbReference type="CDD" id="cd18793">
    <property type="entry name" value="SF2_C_SNF"/>
    <property type="match status" value="1"/>
</dbReference>
<dbReference type="PROSITE" id="PS51194">
    <property type="entry name" value="HELICASE_CTER"/>
    <property type="match status" value="1"/>
</dbReference>
<dbReference type="GO" id="GO:0008094">
    <property type="term" value="F:ATP-dependent activity, acting on DNA"/>
    <property type="evidence" value="ECO:0007669"/>
    <property type="project" value="TreeGrafter"/>
</dbReference>
<feature type="region of interest" description="Disordered" evidence="4">
    <location>
        <begin position="837"/>
        <end position="874"/>
    </location>
</feature>
<dbReference type="OrthoDB" id="2801544at2759"/>
<dbReference type="GO" id="GO:0005634">
    <property type="term" value="C:nucleus"/>
    <property type="evidence" value="ECO:0007669"/>
    <property type="project" value="TreeGrafter"/>
</dbReference>
<dbReference type="Pfam" id="PF00271">
    <property type="entry name" value="Helicase_C"/>
    <property type="match status" value="1"/>
</dbReference>
<evidence type="ECO:0000313" key="6">
    <source>
        <dbReference type="EMBL" id="KAF2717785.1"/>
    </source>
</evidence>
<feature type="compositionally biased region" description="Basic residues" evidence="4">
    <location>
        <begin position="850"/>
        <end position="866"/>
    </location>
</feature>
<protein>
    <recommendedName>
        <fullName evidence="5">Helicase C-terminal domain-containing protein</fullName>
    </recommendedName>
</protein>
<name>A0A9P4Q1I9_9PEZI</name>
<organism evidence="6 7">
    <name type="scientific">Polychaeton citri CBS 116435</name>
    <dbReference type="NCBI Taxonomy" id="1314669"/>
    <lineage>
        <taxon>Eukaryota</taxon>
        <taxon>Fungi</taxon>
        <taxon>Dikarya</taxon>
        <taxon>Ascomycota</taxon>
        <taxon>Pezizomycotina</taxon>
        <taxon>Dothideomycetes</taxon>
        <taxon>Dothideomycetidae</taxon>
        <taxon>Capnodiales</taxon>
        <taxon>Capnodiaceae</taxon>
        <taxon>Polychaeton</taxon>
    </lineage>
</organism>
<dbReference type="GO" id="GO:0016787">
    <property type="term" value="F:hydrolase activity"/>
    <property type="evidence" value="ECO:0007669"/>
    <property type="project" value="UniProtKB-KW"/>
</dbReference>
<proteinExistence type="predicted"/>
<evidence type="ECO:0000313" key="7">
    <source>
        <dbReference type="Proteomes" id="UP000799441"/>
    </source>
</evidence>
<keyword evidence="1" id="KW-0547">Nucleotide-binding</keyword>
<evidence type="ECO:0000256" key="2">
    <source>
        <dbReference type="ARBA" id="ARBA00022801"/>
    </source>
</evidence>
<dbReference type="EMBL" id="MU003836">
    <property type="protein sequence ID" value="KAF2717785.1"/>
    <property type="molecule type" value="Genomic_DNA"/>
</dbReference>
<dbReference type="InterPro" id="IPR014001">
    <property type="entry name" value="Helicase_ATP-bd"/>
</dbReference>
<sequence length="1122" mass="125896">MEMHGTGKAEDSAASDSSTTSATTPATSNLDNFIAAGCILQSSHDFTRASSDDEWHDGNSVTHIIRDKHLAGALSILVSAGWVRLKHKLVQHTVIVRIYVLPFDSGNRFIERQSKKLQQALSDVLLHVRTDADLWYGDLPNTAPKNFDRWSTPQDGSLFYCFNRIESPAPSPTIVKGKYAREALEDLLEPKALPGLKTLLYPYQRRSAGAMLQREASPSLGPDPRVEPRISPDDTVYFFNAWDVSFTKTPLLLENSRSGILAESMGLGKTVIVLALILATKDLMPRIPPHLETIPIRTSVGSLADMAAAKVTRASVPWKIEFDRIRHAFGEDMRSCVQRIERHPPTYDIPSEPARWNRRTKLPAPRSMYITATTLIVVPRNLQTQWTSEIAKHVEKDALNVLVVDHDKDVPPPEALRRFDVILFSRNRFEREIRDGFDKQGRNPANINMTCSCPYIGSTRQRDCTCATIDDQYDSPLKHLHFKRLIIDEGHFSSNKRSNAVVVANRLVTADHRWVVSGTPAKDLLGVEVDVSSAESSGLSGTLDTLLTQRRQFTSDDITGPIKAIGSFATFLRMEPWAGADGNPAVWEDYVYRHEAFRRKTFSAFAGCLQQILNNMMIKTRPEDVDRDIELPPLVHKVIRLPPSFHDKLTANLFTMVLTINAVTSERTDADYLFHKNSAKARYQLITNLRQSAFFWTGFSEADVLSSIRITKGYLEKASKGEAKCSAEDKKSLEDVLQFATDTLLKCDSWIAMSRFHEIGLCVEDWPIEATTWSFSDSGSRTISTGLTQVHDAQKHVYDRIWTNRNPVEGLASAGVRALSILEDPLKAPEDNLIKSGIPTSSLTGEPLLKKRKKRSQAKAQRRPRQKQSESLKRKCQDVVTEAKALPTRVVGTASSKLSYLLSQIAEHAPLEKIIVFYTGENAAWYIAQALDIIDVKHEIYARGLKAGMKSEYVVRFNESDELRVLLMDISQAAFGLNICSASRIYFLNPVCRPMVEAQAVKRAHRIGQTRRVHVETLVLQDSLEEKMMERAKRMTRTEHREARALEDDGGIREIIQGAKLLSVSDAEKNDPLASVAPLERPQYVWKKAMGDVDRYEKEGADGPAFDSPRWRASIAPKMLEA</sequence>
<comment type="caution">
    <text evidence="6">The sequence shown here is derived from an EMBL/GenBank/DDBJ whole genome shotgun (WGS) entry which is preliminary data.</text>
</comment>
<dbReference type="PANTHER" id="PTHR45626">
    <property type="entry name" value="TRANSCRIPTION TERMINATION FACTOR 2-RELATED"/>
    <property type="match status" value="1"/>
</dbReference>
<keyword evidence="7" id="KW-1185">Reference proteome</keyword>
<dbReference type="InterPro" id="IPR049730">
    <property type="entry name" value="SNF2/RAD54-like_C"/>
</dbReference>
<dbReference type="AlphaFoldDB" id="A0A9P4Q1I9"/>
<feature type="compositionally biased region" description="Low complexity" evidence="4">
    <location>
        <begin position="12"/>
        <end position="24"/>
    </location>
</feature>
<dbReference type="InterPro" id="IPR000330">
    <property type="entry name" value="SNF2_N"/>
</dbReference>
<reference evidence="6" key="1">
    <citation type="journal article" date="2020" name="Stud. Mycol.">
        <title>101 Dothideomycetes genomes: a test case for predicting lifestyles and emergence of pathogens.</title>
        <authorList>
            <person name="Haridas S."/>
            <person name="Albert R."/>
            <person name="Binder M."/>
            <person name="Bloem J."/>
            <person name="Labutti K."/>
            <person name="Salamov A."/>
            <person name="Andreopoulos B."/>
            <person name="Baker S."/>
            <person name="Barry K."/>
            <person name="Bills G."/>
            <person name="Bluhm B."/>
            <person name="Cannon C."/>
            <person name="Castanera R."/>
            <person name="Culley D."/>
            <person name="Daum C."/>
            <person name="Ezra D."/>
            <person name="Gonzalez J."/>
            <person name="Henrissat B."/>
            <person name="Kuo A."/>
            <person name="Liang C."/>
            <person name="Lipzen A."/>
            <person name="Lutzoni F."/>
            <person name="Magnuson J."/>
            <person name="Mondo S."/>
            <person name="Nolan M."/>
            <person name="Ohm R."/>
            <person name="Pangilinan J."/>
            <person name="Park H.-J."/>
            <person name="Ramirez L."/>
            <person name="Alfaro M."/>
            <person name="Sun H."/>
            <person name="Tritt A."/>
            <person name="Yoshinaga Y."/>
            <person name="Zwiers L.-H."/>
            <person name="Turgeon B."/>
            <person name="Goodwin S."/>
            <person name="Spatafora J."/>
            <person name="Crous P."/>
            <person name="Grigoriev I."/>
        </authorList>
    </citation>
    <scope>NUCLEOTIDE SEQUENCE</scope>
    <source>
        <strain evidence="6">CBS 116435</strain>
    </source>
</reference>
<dbReference type="InterPro" id="IPR001650">
    <property type="entry name" value="Helicase_C-like"/>
</dbReference>
<evidence type="ECO:0000256" key="3">
    <source>
        <dbReference type="ARBA" id="ARBA00022840"/>
    </source>
</evidence>
<accession>A0A9P4Q1I9</accession>
<evidence type="ECO:0000259" key="5">
    <source>
        <dbReference type="PROSITE" id="PS51194"/>
    </source>
</evidence>
<dbReference type="Pfam" id="PF00176">
    <property type="entry name" value="SNF2-rel_dom"/>
    <property type="match status" value="1"/>
</dbReference>
<evidence type="ECO:0000256" key="4">
    <source>
        <dbReference type="SAM" id="MobiDB-lite"/>
    </source>
</evidence>